<dbReference type="Proteomes" id="UP001165960">
    <property type="component" value="Unassembled WGS sequence"/>
</dbReference>
<sequence length="832" mass="94721">MSTPLTSPRRDLYSNPGTPRNDAPKVVVSQASPSSINLALTGLTSQSQNSVPGSPLSRNNSAGPDETLITDDNTLIAIKRLSDLLKHPDDLNIKIDFLKKKLLQEMGTVETQLRTDVQSQYDDIQETFRIFNLSRSSLHDVRGRLSRIDALCQENHAKIPGYDTIKELSKAHGNMAETNKYVRRFQAFQQQIDLIEKLLGKASESEELPGSILLLLHYELFHVEEFRDITLHQAKKCSQDVQITLTRIFKRVETVSTKFAELLWKTARDVFRWVEQDKIHHIVHIVKIVEREEQADRRALQAEQARSAHLKMTDKASGSKWKLAEGSPRQTKSYKNKLLMVLREAIAKRIADIVEADGNMYSVLDALEAVPADLKLLDDTLSKAFPQEFHILDFLIAEFHGHVHRQLESLASDTTKLEGGEILRALRFVQDYHDELFRSLGVSEEVLEPALLGGNQAKMVEIYIGIAARKLLEWTENLLKLDLAVFITRDREPQTNPEGKYFISSSGTAFQAYDQQIDIAADANSARVLVEIVKCCSRAAFTYQQRFAETLTSELQSYLEDPSSVSQGLAEYTIALMNDQLRSVDMSEPLSAKISDMLSDVYRERAVGHINEMSDGFFKLASQGHDVLLDIIFNDLKAAFSQLYTSVWYEEDLVLCTVATFQDYCDGAHQQLHSYLFDLLMDKLIERFVIENIKAFKNSKAQFRLPEYAEKAERDIASIKDFFSTYFDSKALTTHLDPLIRLQNLASSSSKMIFLDFYPLRKQYPDMPITLVESIIERRTDMDRAERREVIESIRSKESDTDFTDLTNPTIFSKISFDTPGFRTPGMFRVGF</sequence>
<protein>
    <submittedName>
        <fullName evidence="1">SNARE-binding exocyst subunit S6</fullName>
    </submittedName>
</protein>
<gene>
    <name evidence="1" type="primary">SEC6_1</name>
    <name evidence="1" type="ORF">DSO57_1032199</name>
</gene>
<name>A0ACC2RRF3_9FUNG</name>
<dbReference type="EMBL" id="QTSX02006629">
    <property type="protein sequence ID" value="KAJ9052655.1"/>
    <property type="molecule type" value="Genomic_DNA"/>
</dbReference>
<comment type="caution">
    <text evidence="1">The sequence shown here is derived from an EMBL/GenBank/DDBJ whole genome shotgun (WGS) entry which is preliminary data.</text>
</comment>
<keyword evidence="2" id="KW-1185">Reference proteome</keyword>
<proteinExistence type="predicted"/>
<evidence type="ECO:0000313" key="1">
    <source>
        <dbReference type="EMBL" id="KAJ9052655.1"/>
    </source>
</evidence>
<reference evidence="1" key="1">
    <citation type="submission" date="2022-04" db="EMBL/GenBank/DDBJ databases">
        <title>Genome of the entomopathogenic fungus Entomophthora muscae.</title>
        <authorList>
            <person name="Elya C."/>
            <person name="Lovett B.R."/>
            <person name="Lee E."/>
            <person name="Macias A.M."/>
            <person name="Hajek A.E."/>
            <person name="De Bivort B.L."/>
            <person name="Kasson M.T."/>
            <person name="De Fine Licht H.H."/>
            <person name="Stajich J.E."/>
        </authorList>
    </citation>
    <scope>NUCLEOTIDE SEQUENCE</scope>
    <source>
        <strain evidence="1">Berkeley</strain>
    </source>
</reference>
<organism evidence="1 2">
    <name type="scientific">Entomophthora muscae</name>
    <dbReference type="NCBI Taxonomy" id="34485"/>
    <lineage>
        <taxon>Eukaryota</taxon>
        <taxon>Fungi</taxon>
        <taxon>Fungi incertae sedis</taxon>
        <taxon>Zoopagomycota</taxon>
        <taxon>Entomophthoromycotina</taxon>
        <taxon>Entomophthoromycetes</taxon>
        <taxon>Entomophthorales</taxon>
        <taxon>Entomophthoraceae</taxon>
        <taxon>Entomophthora</taxon>
    </lineage>
</organism>
<accession>A0ACC2RRF3</accession>
<evidence type="ECO:0000313" key="2">
    <source>
        <dbReference type="Proteomes" id="UP001165960"/>
    </source>
</evidence>